<accession>A0A383RRS3</accession>
<dbReference type="RefSeq" id="WP_119140049.1">
    <property type="nucleotide sequence ID" value="NZ_CBCSFL010000014.1"/>
</dbReference>
<protein>
    <submittedName>
        <fullName evidence="1">Uncharacterized protein</fullName>
    </submittedName>
</protein>
<evidence type="ECO:0000313" key="1">
    <source>
        <dbReference type="EMBL" id="SYX89575.1"/>
    </source>
</evidence>
<dbReference type="OrthoDB" id="6960643at2"/>
<sequence length="67" mass="7389">MSTKKNDAAQSAPATVIYCDKLNASRSLFMANGRELKVLRARLEIGADDIEAMAYLDARSDIERLEA</sequence>
<organism evidence="1 2">
    <name type="scientific">Pseudomonas reidholzensis</name>
    <dbReference type="NCBI Taxonomy" id="1785162"/>
    <lineage>
        <taxon>Bacteria</taxon>
        <taxon>Pseudomonadati</taxon>
        <taxon>Pseudomonadota</taxon>
        <taxon>Gammaproteobacteria</taxon>
        <taxon>Pseudomonadales</taxon>
        <taxon>Pseudomonadaceae</taxon>
        <taxon>Pseudomonas</taxon>
    </lineage>
</organism>
<reference evidence="2" key="1">
    <citation type="submission" date="2018-08" db="EMBL/GenBank/DDBJ databases">
        <authorList>
            <person name="Blom J."/>
        </authorList>
    </citation>
    <scope>NUCLEOTIDE SEQUENCE [LARGE SCALE GENOMIC DNA]</scope>
    <source>
        <strain evidence="2">CCOS 865</strain>
    </source>
</reference>
<name>A0A383RRS3_9PSED</name>
<dbReference type="Proteomes" id="UP000263595">
    <property type="component" value="Unassembled WGS sequence"/>
</dbReference>
<evidence type="ECO:0000313" key="2">
    <source>
        <dbReference type="Proteomes" id="UP000263595"/>
    </source>
</evidence>
<keyword evidence="2" id="KW-1185">Reference proteome</keyword>
<dbReference type="AlphaFoldDB" id="A0A383RRS3"/>
<dbReference type="EMBL" id="UNOZ01000013">
    <property type="protein sequence ID" value="SYX89575.1"/>
    <property type="molecule type" value="Genomic_DNA"/>
</dbReference>
<proteinExistence type="predicted"/>
<gene>
    <name evidence="1" type="ORF">CCOS865_01829</name>
</gene>